<dbReference type="GO" id="GO:0016798">
    <property type="term" value="F:hydrolase activity, acting on glycosyl bonds"/>
    <property type="evidence" value="ECO:0007669"/>
    <property type="project" value="UniProtKB-KW"/>
</dbReference>
<dbReference type="Proteomes" id="UP000474757">
    <property type="component" value="Unassembled WGS sequence"/>
</dbReference>
<evidence type="ECO:0000256" key="2">
    <source>
        <dbReference type="ARBA" id="ARBA00022801"/>
    </source>
</evidence>
<organism evidence="5 6">
    <name type="scientific">Pseudoroseicyclus tamaricis</name>
    <dbReference type="NCBI Taxonomy" id="2705421"/>
    <lineage>
        <taxon>Bacteria</taxon>
        <taxon>Pseudomonadati</taxon>
        <taxon>Pseudomonadota</taxon>
        <taxon>Alphaproteobacteria</taxon>
        <taxon>Rhodobacterales</taxon>
        <taxon>Paracoccaceae</taxon>
        <taxon>Pseudoroseicyclus</taxon>
    </lineage>
</organism>
<reference evidence="5 6" key="1">
    <citation type="submission" date="2020-02" db="EMBL/GenBank/DDBJ databases">
        <title>Pseudoroseicyclus tamarix, sp. nov., isolated from offshore sediment of a Tamarix chinensis forest.</title>
        <authorList>
            <person name="Gai Y."/>
        </authorList>
    </citation>
    <scope>NUCLEOTIDE SEQUENCE [LARGE SCALE GENOMIC DNA]</scope>
    <source>
        <strain evidence="5 6">CLL3-39</strain>
    </source>
</reference>
<dbReference type="InterPro" id="IPR023296">
    <property type="entry name" value="Glyco_hydro_beta-prop_sf"/>
</dbReference>
<evidence type="ECO:0000313" key="5">
    <source>
        <dbReference type="EMBL" id="NDU99849.1"/>
    </source>
</evidence>
<evidence type="ECO:0000259" key="4">
    <source>
        <dbReference type="Pfam" id="PF00251"/>
    </source>
</evidence>
<evidence type="ECO:0000313" key="6">
    <source>
        <dbReference type="Proteomes" id="UP000474757"/>
    </source>
</evidence>
<name>A0A6B2JPD0_9RHOB</name>
<evidence type="ECO:0000256" key="3">
    <source>
        <dbReference type="ARBA" id="ARBA00023295"/>
    </source>
</evidence>
<protein>
    <submittedName>
        <fullName evidence="5">Glycosyl hydrolase family 32</fullName>
    </submittedName>
</protein>
<evidence type="ECO:0000256" key="1">
    <source>
        <dbReference type="ARBA" id="ARBA00009902"/>
    </source>
</evidence>
<dbReference type="RefSeq" id="WP_163889671.1">
    <property type="nucleotide sequence ID" value="NZ_JAAFYS010000001.1"/>
</dbReference>
<feature type="domain" description="Glycosyl hydrolase family 32 N-terminal" evidence="4">
    <location>
        <begin position="20"/>
        <end position="285"/>
    </location>
</feature>
<dbReference type="Gene3D" id="2.115.10.20">
    <property type="entry name" value="Glycosyl hydrolase domain, family 43"/>
    <property type="match status" value="1"/>
</dbReference>
<keyword evidence="2 5" id="KW-0378">Hydrolase</keyword>
<dbReference type="EMBL" id="JAAGAB010000001">
    <property type="protein sequence ID" value="NDU99849.1"/>
    <property type="molecule type" value="Genomic_DNA"/>
</dbReference>
<dbReference type="InterPro" id="IPR013148">
    <property type="entry name" value="Glyco_hydro_32_N"/>
</dbReference>
<dbReference type="SUPFAM" id="SSF75005">
    <property type="entry name" value="Arabinanase/levansucrase/invertase"/>
    <property type="match status" value="1"/>
</dbReference>
<dbReference type="AlphaFoldDB" id="A0A6B2JPD0"/>
<dbReference type="InterPro" id="IPR051214">
    <property type="entry name" value="GH32_Enzymes"/>
</dbReference>
<proteinExistence type="inferred from homology"/>
<sequence>MGFDKADHWVWDMWFADDGDLFHMFYLHAPRSVGHPDLRHRNARIGHATSADLRDWQDHGRIFDAGAPEDFDATCTWTGSVIRGDDGLWHLFYTGTRFTDPADASHHENVETIGHAVSEDLHAWVKRPGPVCTADPRWYETLGSSSWPEEAWRDPWVYRDGFGPWNMLITGRANDGPDDDRGVIALATSDDLHSWQVQPPLSAPGAGFGHLEVFQIVEVEGHRFLIFSCDTAKLGGARTGETGGIWAVAERDGSWPVAEASLIVNQDLYAGRVVIDRAGKAQLMGFDNRGGVEFKGGIADPRPLTVDTSGALPRLTLENAA</sequence>
<keyword evidence="6" id="KW-1185">Reference proteome</keyword>
<dbReference type="PANTHER" id="PTHR43101:SF1">
    <property type="entry name" value="BETA-FRUCTOSIDASE"/>
    <property type="match status" value="1"/>
</dbReference>
<dbReference type="CDD" id="cd18609">
    <property type="entry name" value="GH32-like"/>
    <property type="match status" value="1"/>
</dbReference>
<comment type="caution">
    <text evidence="5">The sequence shown here is derived from an EMBL/GenBank/DDBJ whole genome shotgun (WGS) entry which is preliminary data.</text>
</comment>
<comment type="similarity">
    <text evidence="1">Belongs to the glycosyl hydrolase 32 family.</text>
</comment>
<dbReference type="PANTHER" id="PTHR43101">
    <property type="entry name" value="BETA-FRUCTOSIDASE"/>
    <property type="match status" value="1"/>
</dbReference>
<dbReference type="Pfam" id="PF00251">
    <property type="entry name" value="Glyco_hydro_32N"/>
    <property type="match status" value="1"/>
</dbReference>
<keyword evidence="3" id="KW-0326">Glycosidase</keyword>
<gene>
    <name evidence="5" type="ORF">GZA08_02545</name>
</gene>
<accession>A0A6B2JPD0</accession>